<dbReference type="SUPFAM" id="SSF56672">
    <property type="entry name" value="DNA/RNA polymerases"/>
    <property type="match status" value="1"/>
</dbReference>
<dbReference type="Gene3D" id="3.40.1170.60">
    <property type="match status" value="1"/>
</dbReference>
<evidence type="ECO:0000256" key="5">
    <source>
        <dbReference type="ARBA" id="ARBA00023236"/>
    </source>
</evidence>
<evidence type="ECO:0000313" key="8">
    <source>
        <dbReference type="Proteomes" id="UP001165296"/>
    </source>
</evidence>
<evidence type="ECO:0000256" key="4">
    <source>
        <dbReference type="ARBA" id="ARBA00023204"/>
    </source>
</evidence>
<comment type="caution">
    <text evidence="7">The sequence shown here is derived from an EMBL/GenBank/DDBJ whole genome shotgun (WGS) entry which is preliminary data.</text>
</comment>
<protein>
    <submittedName>
        <fullName evidence="7">Y-family DNA polymerase</fullName>
    </submittedName>
</protein>
<comment type="similarity">
    <text evidence="1">Belongs to the DNA polymerase type-Y family.</text>
</comment>
<proteinExistence type="inferred from homology"/>
<dbReference type="PROSITE" id="PS50173">
    <property type="entry name" value="UMUC"/>
    <property type="match status" value="1"/>
</dbReference>
<keyword evidence="4" id="KW-0234">DNA repair</keyword>
<reference evidence="7" key="1">
    <citation type="submission" date="2021-10" db="EMBL/GenBank/DDBJ databases">
        <authorList>
            <person name="Dean J.D."/>
            <person name="Kim M.K."/>
            <person name="Newey C.N."/>
            <person name="Stoker T.S."/>
            <person name="Thompson D.W."/>
            <person name="Grose J.H."/>
        </authorList>
    </citation>
    <scope>NUCLEOTIDE SEQUENCE</scope>
    <source>
        <strain evidence="7">BT178</strain>
    </source>
</reference>
<dbReference type="SUPFAM" id="SSF100879">
    <property type="entry name" value="Lesion bypass DNA polymerase (Y-family), little finger domain"/>
    <property type="match status" value="1"/>
</dbReference>
<dbReference type="InterPro" id="IPR043128">
    <property type="entry name" value="Rev_trsase/Diguanyl_cyclase"/>
</dbReference>
<dbReference type="InterPro" id="IPR017961">
    <property type="entry name" value="DNA_pol_Y-fam_little_finger"/>
</dbReference>
<dbReference type="Pfam" id="PF13438">
    <property type="entry name" value="DUF4113"/>
    <property type="match status" value="1"/>
</dbReference>
<keyword evidence="2" id="KW-0227">DNA damage</keyword>
<keyword evidence="5" id="KW-0742">SOS response</keyword>
<dbReference type="Proteomes" id="UP001165296">
    <property type="component" value="Unassembled WGS sequence"/>
</dbReference>
<dbReference type="Gene3D" id="3.30.1490.100">
    <property type="entry name" value="DNA polymerase, Y-family, little finger domain"/>
    <property type="match status" value="1"/>
</dbReference>
<keyword evidence="3" id="KW-0741">SOS mutagenesis</keyword>
<dbReference type="Pfam" id="PF00817">
    <property type="entry name" value="IMS"/>
    <property type="match status" value="1"/>
</dbReference>
<name>A0ABS8AXA2_9BACT</name>
<keyword evidence="8" id="KW-1185">Reference proteome</keyword>
<dbReference type="InterPro" id="IPR036775">
    <property type="entry name" value="DNA_pol_Y-fam_lit_finger_sf"/>
</dbReference>
<evidence type="ECO:0000256" key="1">
    <source>
        <dbReference type="ARBA" id="ARBA00010945"/>
    </source>
</evidence>
<dbReference type="EMBL" id="JAJADR010000007">
    <property type="protein sequence ID" value="MCB2410439.1"/>
    <property type="molecule type" value="Genomic_DNA"/>
</dbReference>
<dbReference type="PANTHER" id="PTHR11076">
    <property type="entry name" value="DNA REPAIR POLYMERASE UMUC / TRANSFERASE FAMILY MEMBER"/>
    <property type="match status" value="1"/>
</dbReference>
<evidence type="ECO:0000313" key="7">
    <source>
        <dbReference type="EMBL" id="MCB2410439.1"/>
    </source>
</evidence>
<dbReference type="InterPro" id="IPR001126">
    <property type="entry name" value="UmuC"/>
</dbReference>
<dbReference type="Pfam" id="PF11799">
    <property type="entry name" value="IMS_C"/>
    <property type="match status" value="1"/>
</dbReference>
<dbReference type="InterPro" id="IPR043502">
    <property type="entry name" value="DNA/RNA_pol_sf"/>
</dbReference>
<dbReference type="PANTHER" id="PTHR11076:SF34">
    <property type="entry name" value="PROTEIN UMUC"/>
    <property type="match status" value="1"/>
</dbReference>
<accession>A0ABS8AXA2</accession>
<dbReference type="Gene3D" id="3.30.70.270">
    <property type="match status" value="1"/>
</dbReference>
<dbReference type="InterPro" id="IPR025188">
    <property type="entry name" value="DUF4113"/>
</dbReference>
<dbReference type="CDD" id="cd01700">
    <property type="entry name" value="PolY_Pol_V_umuC"/>
    <property type="match status" value="1"/>
</dbReference>
<dbReference type="RefSeq" id="WP_226179313.1">
    <property type="nucleotide sequence ID" value="NZ_JAJADR010000007.1"/>
</dbReference>
<evidence type="ECO:0000256" key="2">
    <source>
        <dbReference type="ARBA" id="ARBA00022763"/>
    </source>
</evidence>
<feature type="domain" description="UmuC" evidence="6">
    <location>
        <begin position="2"/>
        <end position="188"/>
    </location>
</feature>
<gene>
    <name evidence="7" type="ORF">LGH74_20770</name>
</gene>
<evidence type="ECO:0000256" key="3">
    <source>
        <dbReference type="ARBA" id="ARBA00023199"/>
    </source>
</evidence>
<evidence type="ECO:0000259" key="6">
    <source>
        <dbReference type="PROSITE" id="PS50173"/>
    </source>
</evidence>
<dbReference type="Gene3D" id="1.10.150.20">
    <property type="entry name" value="5' to 3' exonuclease, C-terminal subdomain"/>
    <property type="match status" value="1"/>
</dbReference>
<organism evidence="7 8">
    <name type="scientific">Hymenobacter lucidus</name>
    <dbReference type="NCBI Taxonomy" id="2880930"/>
    <lineage>
        <taxon>Bacteria</taxon>
        <taxon>Pseudomonadati</taxon>
        <taxon>Bacteroidota</taxon>
        <taxon>Cytophagia</taxon>
        <taxon>Cytophagales</taxon>
        <taxon>Hymenobacteraceae</taxon>
        <taxon>Hymenobacter</taxon>
    </lineage>
</organism>
<sequence length="434" mass="47185">MFALVDCNNFYVSCERAFQPRLEGKPVVVLSNNDGCIVSRSAEAKALGIRMGTPYFQARPVLDQHQGYAFSSNYALYGDMSRRVMGYLAEVAPEVEVYSVDEAFLNLTGMEQWQGDLEAYGRRIQAGIRQYVHLPTCVGIASTKTLAKLANHVVKKSTAHHGVLCLDSPEQCRWALEQVAAADVWGIGRQQAARLQAHGITTAAELAEVSEAWARRHLGGVVGARLVRELQGQACLELTPSDDALPQRHSIAHTRSFGTPLTAYQPLLGAVAAFATRAAEKLRRQNSAVNILTVFLSKNRHGSAPAPHTTSATLNLPAATSDTAELIRYARTALKRIWQPGSAYKKAGVVFAGLETAGAQQLNLFEASGQTAQRVRLMAELDRLNAHYGAGTVGFATALPGKGENWSGKKDLRTPAYTTCFKELWCIHMDGGFL</sequence>
<dbReference type="InterPro" id="IPR050116">
    <property type="entry name" value="DNA_polymerase-Y"/>
</dbReference>